<sequence>MATTAANAYDTHCPAQYQPNFNVCVTNTLFSGGKSAGTIEVFCQPKEKVQLDWYSCLCDSATKVKACFESSGCVADPGYGTMTTTQGQYCLAAQNLLPSTTTTAKALVATGGSVAAVPTTSLWVPNDGSGSGPVLTIPGSAGQAGAASNTSKSGTSALRVSIIFSAFIASFLV</sequence>
<keyword evidence="2" id="KW-1185">Reference proteome</keyword>
<organism evidence="1 2">
    <name type="scientific">Rhizoclosmatium globosum</name>
    <dbReference type="NCBI Taxonomy" id="329046"/>
    <lineage>
        <taxon>Eukaryota</taxon>
        <taxon>Fungi</taxon>
        <taxon>Fungi incertae sedis</taxon>
        <taxon>Chytridiomycota</taxon>
        <taxon>Chytridiomycota incertae sedis</taxon>
        <taxon>Chytridiomycetes</taxon>
        <taxon>Chytridiales</taxon>
        <taxon>Chytriomycetaceae</taxon>
        <taxon>Rhizoclosmatium</taxon>
    </lineage>
</organism>
<evidence type="ECO:0000313" key="2">
    <source>
        <dbReference type="Proteomes" id="UP000193642"/>
    </source>
</evidence>
<dbReference type="OrthoDB" id="10319522at2759"/>
<evidence type="ECO:0000313" key="1">
    <source>
        <dbReference type="EMBL" id="ORY40643.1"/>
    </source>
</evidence>
<gene>
    <name evidence="1" type="ORF">BCR33DRAFT_719191</name>
</gene>
<dbReference type="AlphaFoldDB" id="A0A1Y2C0S1"/>
<accession>A0A1Y2C0S1</accession>
<reference evidence="1 2" key="1">
    <citation type="submission" date="2016-07" db="EMBL/GenBank/DDBJ databases">
        <title>Pervasive Adenine N6-methylation of Active Genes in Fungi.</title>
        <authorList>
            <consortium name="DOE Joint Genome Institute"/>
            <person name="Mondo S.J."/>
            <person name="Dannebaum R.O."/>
            <person name="Kuo R.C."/>
            <person name="Labutti K."/>
            <person name="Haridas S."/>
            <person name="Kuo A."/>
            <person name="Salamov A."/>
            <person name="Ahrendt S.R."/>
            <person name="Lipzen A."/>
            <person name="Sullivan W."/>
            <person name="Andreopoulos W.B."/>
            <person name="Clum A."/>
            <person name="Lindquist E."/>
            <person name="Daum C."/>
            <person name="Ramamoorthy G.K."/>
            <person name="Gryganskyi A."/>
            <person name="Culley D."/>
            <person name="Magnuson J.K."/>
            <person name="James T.Y."/>
            <person name="O'Malley M.A."/>
            <person name="Stajich J.E."/>
            <person name="Spatafora J.W."/>
            <person name="Visel A."/>
            <person name="Grigoriev I.V."/>
        </authorList>
    </citation>
    <scope>NUCLEOTIDE SEQUENCE [LARGE SCALE GENOMIC DNA]</scope>
    <source>
        <strain evidence="1 2">JEL800</strain>
    </source>
</reference>
<dbReference type="EMBL" id="MCGO01000034">
    <property type="protein sequence ID" value="ORY40643.1"/>
    <property type="molecule type" value="Genomic_DNA"/>
</dbReference>
<name>A0A1Y2C0S1_9FUNG</name>
<proteinExistence type="predicted"/>
<protein>
    <submittedName>
        <fullName evidence="1">Uncharacterized protein</fullName>
    </submittedName>
</protein>
<comment type="caution">
    <text evidence="1">The sequence shown here is derived from an EMBL/GenBank/DDBJ whole genome shotgun (WGS) entry which is preliminary data.</text>
</comment>
<dbReference type="Proteomes" id="UP000193642">
    <property type="component" value="Unassembled WGS sequence"/>
</dbReference>